<dbReference type="InterPro" id="IPR050361">
    <property type="entry name" value="MPP/UQCRC_Complex"/>
</dbReference>
<name>A0A0A2EYB7_9PORP</name>
<feature type="domain" description="Peptidase M16 C-terminal" evidence="3">
    <location>
        <begin position="172"/>
        <end position="339"/>
    </location>
</feature>
<accession>A0A0A2EYB7</accession>
<organism evidence="4 5">
    <name type="scientific">Porphyromonas gulae</name>
    <dbReference type="NCBI Taxonomy" id="111105"/>
    <lineage>
        <taxon>Bacteria</taxon>
        <taxon>Pseudomonadati</taxon>
        <taxon>Bacteroidota</taxon>
        <taxon>Bacteroidia</taxon>
        <taxon>Bacteroidales</taxon>
        <taxon>Porphyromonadaceae</taxon>
        <taxon>Porphyromonas</taxon>
    </lineage>
</organism>
<gene>
    <name evidence="4" type="ORF">HR08_10530</name>
</gene>
<evidence type="ECO:0000313" key="5">
    <source>
        <dbReference type="Proteomes" id="UP000030130"/>
    </source>
</evidence>
<dbReference type="RefSeq" id="WP_039422284.1">
    <property type="nucleotide sequence ID" value="NZ_JASBZW010000006.1"/>
</dbReference>
<dbReference type="STRING" id="111105.HR09_01955"/>
<dbReference type="OrthoDB" id="9811314at2"/>
<dbReference type="SUPFAM" id="SSF63411">
    <property type="entry name" value="LuxS/MPP-like metallohydrolase"/>
    <property type="match status" value="2"/>
</dbReference>
<dbReference type="GO" id="GO:0046872">
    <property type="term" value="F:metal ion binding"/>
    <property type="evidence" value="ECO:0007669"/>
    <property type="project" value="InterPro"/>
</dbReference>
<dbReference type="Gene3D" id="3.30.830.10">
    <property type="entry name" value="Metalloenzyme, LuxS/M16 peptidase-like"/>
    <property type="match status" value="2"/>
</dbReference>
<dbReference type="InterPro" id="IPR011249">
    <property type="entry name" value="Metalloenz_LuxS/M16"/>
</dbReference>
<dbReference type="InterPro" id="IPR011765">
    <property type="entry name" value="Pept_M16_N"/>
</dbReference>
<dbReference type="Pfam" id="PF00675">
    <property type="entry name" value="Peptidase_M16"/>
    <property type="match status" value="1"/>
</dbReference>
<dbReference type="EMBL" id="JRAI01000082">
    <property type="protein sequence ID" value="KGN83878.1"/>
    <property type="molecule type" value="Genomic_DNA"/>
</dbReference>
<evidence type="ECO:0000259" key="3">
    <source>
        <dbReference type="Pfam" id="PF05193"/>
    </source>
</evidence>
<reference evidence="4 5" key="1">
    <citation type="submission" date="2014-08" db="EMBL/GenBank/DDBJ databases">
        <title>Porphyromonas gulae strain:COT-052_OH1451 Genome sequencing.</title>
        <authorList>
            <person name="Wallis C."/>
            <person name="Deusch O."/>
            <person name="O'Flynn C."/>
            <person name="Davis I."/>
            <person name="Jospin G."/>
            <person name="Darling A.E."/>
            <person name="Coil D.A."/>
            <person name="Alexiev A."/>
            <person name="Horsfall A."/>
            <person name="Kirkwood N."/>
            <person name="Harris S."/>
            <person name="Eisen J.A."/>
        </authorList>
    </citation>
    <scope>NUCLEOTIDE SEQUENCE [LARGE SCALE GENOMIC DNA]</scope>
    <source>
        <strain evidence="5">COT-052 OH1451</strain>
    </source>
</reference>
<dbReference type="Proteomes" id="UP000030130">
    <property type="component" value="Unassembled WGS sequence"/>
</dbReference>
<evidence type="ECO:0000259" key="2">
    <source>
        <dbReference type="Pfam" id="PF00675"/>
    </source>
</evidence>
<sequence>MDYQLYTLPSGLHVVHKPHAGEVTYAGFAIAVGTRHESSRHHGLAHLTEHMLFKGTSLRNSLQIIRRMEEVGAELNAFTEKESTYVYCIFPKAHFNRATNLLFDIVRHSRFPEEELTKEKTVIIDEINSYRDNPSELIFDEFENILFRHHPLGHNILGTEASVSRITGQIGRNFLRRHYRPDNMIFFLAGEADLSDLPLSPAEKVSIHNTDGTPLHTLRDGFLPRTIRRHKDTYQHHILMGGPAYSLHDDRRIPLSLLNNILGGPGMNSRLNLSLREEHGYVYNVESNYTPYSDTGIFNIYLGCAPRHAEAAMELVRKELCYLIEHPLSPIELESAKRQFKGQLIVSADNKESTFLSLGKSMLLYGKYDPLSVIFSRIDAITSDRLREIAAEVLDPDSMLTLIYC</sequence>
<dbReference type="PANTHER" id="PTHR11851:SF49">
    <property type="entry name" value="MITOCHONDRIAL-PROCESSING PEPTIDASE SUBUNIT ALPHA"/>
    <property type="match status" value="1"/>
</dbReference>
<dbReference type="InterPro" id="IPR007863">
    <property type="entry name" value="Peptidase_M16_C"/>
</dbReference>
<dbReference type="eggNOG" id="COG0612">
    <property type="taxonomic scope" value="Bacteria"/>
</dbReference>
<evidence type="ECO:0000313" key="4">
    <source>
        <dbReference type="EMBL" id="KGN83878.1"/>
    </source>
</evidence>
<comment type="similarity">
    <text evidence="1">Belongs to the peptidase M16 family.</text>
</comment>
<dbReference type="Pfam" id="PF05193">
    <property type="entry name" value="Peptidase_M16_C"/>
    <property type="match status" value="1"/>
</dbReference>
<proteinExistence type="inferred from homology"/>
<dbReference type="AlphaFoldDB" id="A0A0A2EYB7"/>
<dbReference type="PANTHER" id="PTHR11851">
    <property type="entry name" value="METALLOPROTEASE"/>
    <property type="match status" value="1"/>
</dbReference>
<evidence type="ECO:0000256" key="1">
    <source>
        <dbReference type="ARBA" id="ARBA00007261"/>
    </source>
</evidence>
<comment type="caution">
    <text evidence="4">The sequence shown here is derived from an EMBL/GenBank/DDBJ whole genome shotgun (WGS) entry which is preliminary data.</text>
</comment>
<protein>
    <submittedName>
        <fullName evidence="4">Peptidase M16</fullName>
    </submittedName>
</protein>
<feature type="domain" description="Peptidase M16 N-terminal" evidence="2">
    <location>
        <begin position="21"/>
        <end position="159"/>
    </location>
</feature>